<evidence type="ECO:0000259" key="1">
    <source>
        <dbReference type="Pfam" id="PF03358"/>
    </source>
</evidence>
<protein>
    <submittedName>
        <fullName evidence="2">NAD(P)H-dependent oxidoreductase</fullName>
    </submittedName>
</protein>
<dbReference type="InterPro" id="IPR029039">
    <property type="entry name" value="Flavoprotein-like_sf"/>
</dbReference>
<evidence type="ECO:0000313" key="3">
    <source>
        <dbReference type="Proteomes" id="UP001551011"/>
    </source>
</evidence>
<dbReference type="Pfam" id="PF03358">
    <property type="entry name" value="FMN_red"/>
    <property type="match status" value="1"/>
</dbReference>
<sequence length="30" mass="3208">MTKIGIIIGSTRPGRNGEAVARWAHEVASE</sequence>
<feature type="non-terminal residue" evidence="2">
    <location>
        <position position="30"/>
    </location>
</feature>
<gene>
    <name evidence="2" type="ORF">AB0H04_41915</name>
</gene>
<dbReference type="EMBL" id="JBFAEG010000049">
    <property type="protein sequence ID" value="MEU5713304.1"/>
    <property type="molecule type" value="Genomic_DNA"/>
</dbReference>
<evidence type="ECO:0000313" key="2">
    <source>
        <dbReference type="EMBL" id="MEU5713304.1"/>
    </source>
</evidence>
<accession>A0ABV3AMZ1</accession>
<proteinExistence type="predicted"/>
<reference evidence="2 3" key="1">
    <citation type="submission" date="2024-06" db="EMBL/GenBank/DDBJ databases">
        <title>The Natural Products Discovery Center: Release of the First 8490 Sequenced Strains for Exploring Actinobacteria Biosynthetic Diversity.</title>
        <authorList>
            <person name="Kalkreuter E."/>
            <person name="Kautsar S.A."/>
            <person name="Yang D."/>
            <person name="Bader C.D."/>
            <person name="Teijaro C.N."/>
            <person name="Fluegel L."/>
            <person name="Davis C.M."/>
            <person name="Simpson J.R."/>
            <person name="Lauterbach L."/>
            <person name="Steele A.D."/>
            <person name="Gui C."/>
            <person name="Meng S."/>
            <person name="Li G."/>
            <person name="Viehrig K."/>
            <person name="Ye F."/>
            <person name="Su P."/>
            <person name="Kiefer A.F."/>
            <person name="Nichols A."/>
            <person name="Cepeda A.J."/>
            <person name="Yan W."/>
            <person name="Fan B."/>
            <person name="Jiang Y."/>
            <person name="Adhikari A."/>
            <person name="Zheng C.-J."/>
            <person name="Schuster L."/>
            <person name="Cowan T.M."/>
            <person name="Smanski M.J."/>
            <person name="Chevrette M.G."/>
            <person name="De Carvalho L.P.S."/>
            <person name="Shen B."/>
        </authorList>
    </citation>
    <scope>NUCLEOTIDE SEQUENCE [LARGE SCALE GENOMIC DNA]</scope>
    <source>
        <strain evidence="2 3">NPDC020594</strain>
    </source>
</reference>
<dbReference type="InterPro" id="IPR005025">
    <property type="entry name" value="FMN_Rdtase-like_dom"/>
</dbReference>
<comment type="caution">
    <text evidence="2">The sequence shown here is derived from an EMBL/GenBank/DDBJ whole genome shotgun (WGS) entry which is preliminary data.</text>
</comment>
<keyword evidence="3" id="KW-1185">Reference proteome</keyword>
<organism evidence="2 3">
    <name type="scientific">Streptomyces flaveolus</name>
    <dbReference type="NCBI Taxonomy" id="67297"/>
    <lineage>
        <taxon>Bacteria</taxon>
        <taxon>Bacillati</taxon>
        <taxon>Actinomycetota</taxon>
        <taxon>Actinomycetes</taxon>
        <taxon>Kitasatosporales</taxon>
        <taxon>Streptomycetaceae</taxon>
        <taxon>Streptomyces</taxon>
    </lineage>
</organism>
<name>A0ABV3AMZ1_9ACTN</name>
<dbReference type="Gene3D" id="3.40.50.360">
    <property type="match status" value="1"/>
</dbReference>
<dbReference type="Proteomes" id="UP001551011">
    <property type="component" value="Unassembled WGS sequence"/>
</dbReference>
<dbReference type="SUPFAM" id="SSF52218">
    <property type="entry name" value="Flavoproteins"/>
    <property type="match status" value="1"/>
</dbReference>
<feature type="domain" description="NADPH-dependent FMN reductase-like" evidence="1">
    <location>
        <begin position="2"/>
        <end position="29"/>
    </location>
</feature>